<name>A0A919Q612_9ACTN</name>
<accession>A0A919Q612</accession>
<proteinExistence type="predicted"/>
<feature type="transmembrane region" description="Helical" evidence="2">
    <location>
        <begin position="38"/>
        <end position="57"/>
    </location>
</feature>
<feature type="region of interest" description="Disordered" evidence="1">
    <location>
        <begin position="1"/>
        <end position="32"/>
    </location>
</feature>
<keyword evidence="2" id="KW-1133">Transmembrane helix</keyword>
<dbReference type="AlphaFoldDB" id="A0A919Q612"/>
<evidence type="ECO:0000313" key="3">
    <source>
        <dbReference type="EMBL" id="GIH22796.1"/>
    </source>
</evidence>
<reference evidence="3" key="1">
    <citation type="submission" date="2021-01" db="EMBL/GenBank/DDBJ databases">
        <title>Whole genome shotgun sequence of Acrocarpospora phusangensis NBRC 108782.</title>
        <authorList>
            <person name="Komaki H."/>
            <person name="Tamura T."/>
        </authorList>
    </citation>
    <scope>NUCLEOTIDE SEQUENCE</scope>
    <source>
        <strain evidence="3">NBRC 108782</strain>
    </source>
</reference>
<evidence type="ECO:0000313" key="4">
    <source>
        <dbReference type="Proteomes" id="UP000640052"/>
    </source>
</evidence>
<sequence length="947" mass="98414">MTQISSGRAAPSLPVDLETARPASLPAKGRKRRRRSKSVLGVVLGLALVAGTGVVVWSGGGGNSPGDGLVMGLGPGASAGGLSEVPTERRRMIVDLGEATKHAAKVMVGGVVQDLSAEPAAGTSGHPWADIDIARNTGGLAVILNRSGGPLATVPVWSLPGLTPQSFVADCGAASIGQTLLTPWTARPDALSVSFFDTLARSGPTSVVLLDHAERLCARIAGNPDAGGTPPPAELRSQARLICALDGRMAEIRAAIDSGERPAASGDITACPKPRGGALKLDAATRTSITTREPDRESCDLPMWRFDAADPSGTSPFTVCSDGVTNRVVNRSPAVAFFYENGKSPASPLGAVPGEVVTVPNLEKIVLAVLADIGRLVVSGVKAVGCTVLGWFGISFAPCRNPDELTESAVAELFEIIRPGGGEFRGSPRYYSVAWGDESGVPAGLDISRPRAYSRTLTFLNYAVLPVVGMVLNRDVVLDLSSIDSPEKQALLDRLTGQVATPAPGQGDDLGFVVDVAGTILSDPKLLADLVAVFLPSLVSKAPDAIDWLQRTMGYVRKLPVLGYIDAAFMVAGIAANTLEVVISLVRLRQAGSYPAYVSWPSRMTGREASALPAGTCTPLAPDAAPPVYAPGPPACLLPVDADLDGDRVPDRLVLWNASGGPVGGAAYLSDGRIRAWAPGSPSLPGAGGMSAAVTRLDDSPRQEVSVDIGGSAMLVGLTRTGALQAVRYGNGHNQDRLFRIPPATGEHHTGCVSDGSKRLLMTTISHPAQPSGVRTASFYYALDPGDLTLRVVNYSGGYTARPGPFQGADCAREQVPLVRLPIAMAYDSGGPYHHELQAAHAVEMLVDAAYAGDATQASALLGGVTPVPAFGAYTLGVWTLLHDQRPALAQASETPAACARRIPRSGRPFLYCVIGNAGEAWDFQVASTGDNYVVVAVSRRTWGHPA</sequence>
<protein>
    <submittedName>
        <fullName evidence="3">Uncharacterized protein</fullName>
    </submittedName>
</protein>
<dbReference type="RefSeq" id="WP_204039629.1">
    <property type="nucleotide sequence ID" value="NZ_BOOA01000006.1"/>
</dbReference>
<organism evidence="3 4">
    <name type="scientific">Acrocarpospora phusangensis</name>
    <dbReference type="NCBI Taxonomy" id="1070424"/>
    <lineage>
        <taxon>Bacteria</taxon>
        <taxon>Bacillati</taxon>
        <taxon>Actinomycetota</taxon>
        <taxon>Actinomycetes</taxon>
        <taxon>Streptosporangiales</taxon>
        <taxon>Streptosporangiaceae</taxon>
        <taxon>Acrocarpospora</taxon>
    </lineage>
</organism>
<dbReference type="EMBL" id="BOOA01000006">
    <property type="protein sequence ID" value="GIH22796.1"/>
    <property type="molecule type" value="Genomic_DNA"/>
</dbReference>
<gene>
    <name evidence="3" type="ORF">Aph01nite_11060</name>
</gene>
<comment type="caution">
    <text evidence="3">The sequence shown here is derived from an EMBL/GenBank/DDBJ whole genome shotgun (WGS) entry which is preliminary data.</text>
</comment>
<evidence type="ECO:0000256" key="1">
    <source>
        <dbReference type="SAM" id="MobiDB-lite"/>
    </source>
</evidence>
<keyword evidence="2" id="KW-0812">Transmembrane</keyword>
<keyword evidence="2" id="KW-0472">Membrane</keyword>
<dbReference type="Proteomes" id="UP000640052">
    <property type="component" value="Unassembled WGS sequence"/>
</dbReference>
<keyword evidence="4" id="KW-1185">Reference proteome</keyword>
<evidence type="ECO:0000256" key="2">
    <source>
        <dbReference type="SAM" id="Phobius"/>
    </source>
</evidence>